<feature type="transmembrane region" description="Helical" evidence="4">
    <location>
        <begin position="277"/>
        <end position="295"/>
    </location>
</feature>
<reference evidence="7" key="1">
    <citation type="journal article" date="2019" name="Int. J. Syst. Evol. Microbiol.">
        <title>The Global Catalogue of Microorganisms (GCM) 10K type strain sequencing project: providing services to taxonomists for standard genome sequencing and annotation.</title>
        <authorList>
            <consortium name="The Broad Institute Genomics Platform"/>
            <consortium name="The Broad Institute Genome Sequencing Center for Infectious Disease"/>
            <person name="Wu L."/>
            <person name="Ma J."/>
        </authorList>
    </citation>
    <scope>NUCLEOTIDE SEQUENCE [LARGE SCALE GENOMIC DNA]</scope>
    <source>
        <strain evidence="7">CECT 7806</strain>
    </source>
</reference>
<sequence length="354" mass="39323">MVRSEVLTKVPNILIVIPTLNESRYINQCLRSISEQDYEGNIKITVYDGGSTDNTVEIASEFAKLRKNIFVRSNPGRTQSAALNLASQVEQDFEILVRVDAHSDYAVDFVTNCVSDLLAQEADSVVVPMNTVGRTPFQRAVAFAQNSVLGNGGSAHRQRGSSRFVDHGHHAAFRADVFKALGGYALDFSHNEDAEFDCRLTRAGGRIWLSSSAMINYYPRDTVRGLAKQYWNFGYGRAQNMILHKSKPKLRQFAPIFITISSVFSLALALISWWFAVLFLIYAAIYTVWSLVAAVKERDTNLLRMGFAAAIMHVCWAGGFISHLTTCAAKMPLPKNPKSIQFGHSTAQCNDLVI</sequence>
<dbReference type="InterPro" id="IPR001173">
    <property type="entry name" value="Glyco_trans_2-like"/>
</dbReference>
<keyword evidence="4" id="KW-0472">Membrane</keyword>
<dbReference type="Proteomes" id="UP001244297">
    <property type="component" value="Unassembled WGS sequence"/>
</dbReference>
<dbReference type="RefSeq" id="WP_238294012.1">
    <property type="nucleotide sequence ID" value="NZ_BPQS01000091.1"/>
</dbReference>
<keyword evidence="3 6" id="KW-0808">Transferase</keyword>
<dbReference type="InterPro" id="IPR029044">
    <property type="entry name" value="Nucleotide-diphossugar_trans"/>
</dbReference>
<dbReference type="SUPFAM" id="SSF53448">
    <property type="entry name" value="Nucleotide-diphospho-sugar transferases"/>
    <property type="match status" value="1"/>
</dbReference>
<keyword evidence="7" id="KW-1185">Reference proteome</keyword>
<organism evidence="6 7">
    <name type="scientific">Methylobacterium longum</name>
    <dbReference type="NCBI Taxonomy" id="767694"/>
    <lineage>
        <taxon>Bacteria</taxon>
        <taxon>Pseudomonadati</taxon>
        <taxon>Pseudomonadota</taxon>
        <taxon>Alphaproteobacteria</taxon>
        <taxon>Hyphomicrobiales</taxon>
        <taxon>Methylobacteriaceae</taxon>
        <taxon>Methylobacterium</taxon>
    </lineage>
</organism>
<evidence type="ECO:0000313" key="7">
    <source>
        <dbReference type="Proteomes" id="UP001244297"/>
    </source>
</evidence>
<comment type="similarity">
    <text evidence="1">Belongs to the glycosyltransferase 2 family.</text>
</comment>
<dbReference type="PANTHER" id="PTHR43630">
    <property type="entry name" value="POLY-BETA-1,6-N-ACETYL-D-GLUCOSAMINE SYNTHASE"/>
    <property type="match status" value="1"/>
</dbReference>
<name>A0ABT8AV50_9HYPH</name>
<feature type="domain" description="Glycosyltransferase 2-like" evidence="5">
    <location>
        <begin position="15"/>
        <end position="181"/>
    </location>
</feature>
<evidence type="ECO:0000256" key="4">
    <source>
        <dbReference type="SAM" id="Phobius"/>
    </source>
</evidence>
<dbReference type="PANTHER" id="PTHR43630:SF1">
    <property type="entry name" value="POLY-BETA-1,6-N-ACETYL-D-GLUCOSAMINE SYNTHASE"/>
    <property type="match status" value="1"/>
</dbReference>
<gene>
    <name evidence="6" type="ORF">QWZ18_24880</name>
</gene>
<evidence type="ECO:0000256" key="3">
    <source>
        <dbReference type="ARBA" id="ARBA00022679"/>
    </source>
</evidence>
<dbReference type="Pfam" id="PF00535">
    <property type="entry name" value="Glycos_transf_2"/>
    <property type="match status" value="1"/>
</dbReference>
<keyword evidence="4" id="KW-0812">Transmembrane</keyword>
<keyword evidence="4" id="KW-1133">Transmembrane helix</keyword>
<keyword evidence="2 6" id="KW-0328">Glycosyltransferase</keyword>
<dbReference type="CDD" id="cd02525">
    <property type="entry name" value="Succinoglycan_BP_ExoA"/>
    <property type="match status" value="1"/>
</dbReference>
<dbReference type="GO" id="GO:0016757">
    <property type="term" value="F:glycosyltransferase activity"/>
    <property type="evidence" value="ECO:0007669"/>
    <property type="project" value="UniProtKB-KW"/>
</dbReference>
<dbReference type="EMBL" id="JAUFPT010000085">
    <property type="protein sequence ID" value="MDN3573834.1"/>
    <property type="molecule type" value="Genomic_DNA"/>
</dbReference>
<dbReference type="Gene3D" id="3.90.550.10">
    <property type="entry name" value="Spore Coat Polysaccharide Biosynthesis Protein SpsA, Chain A"/>
    <property type="match status" value="1"/>
</dbReference>
<protein>
    <submittedName>
        <fullName evidence="6">Glycosyltransferase family 2 protein</fullName>
        <ecNumber evidence="6">2.4.-.-</ecNumber>
    </submittedName>
</protein>
<accession>A0ABT8AV50</accession>
<feature type="transmembrane region" description="Helical" evidence="4">
    <location>
        <begin position="302"/>
        <end position="321"/>
    </location>
</feature>
<evidence type="ECO:0000256" key="1">
    <source>
        <dbReference type="ARBA" id="ARBA00006739"/>
    </source>
</evidence>
<dbReference type="EC" id="2.4.-.-" evidence="6"/>
<comment type="caution">
    <text evidence="6">The sequence shown here is derived from an EMBL/GenBank/DDBJ whole genome shotgun (WGS) entry which is preliminary data.</text>
</comment>
<proteinExistence type="inferred from homology"/>
<evidence type="ECO:0000256" key="2">
    <source>
        <dbReference type="ARBA" id="ARBA00022676"/>
    </source>
</evidence>
<evidence type="ECO:0000259" key="5">
    <source>
        <dbReference type="Pfam" id="PF00535"/>
    </source>
</evidence>
<evidence type="ECO:0000313" key="6">
    <source>
        <dbReference type="EMBL" id="MDN3573834.1"/>
    </source>
</evidence>
<feature type="transmembrane region" description="Helical" evidence="4">
    <location>
        <begin position="253"/>
        <end position="271"/>
    </location>
</feature>